<organism evidence="4 5">
    <name type="scientific">Candidatus Uhrbacteria bacterium RIFCSPLOWO2_02_FULL_51_9</name>
    <dbReference type="NCBI Taxonomy" id="1802410"/>
    <lineage>
        <taxon>Bacteria</taxon>
        <taxon>Candidatus Uhriibacteriota</taxon>
    </lineage>
</organism>
<dbReference type="Pfam" id="PF04536">
    <property type="entry name" value="TPM_phosphatase"/>
    <property type="match status" value="1"/>
</dbReference>
<evidence type="ECO:0000256" key="2">
    <source>
        <dbReference type="SAM" id="SignalP"/>
    </source>
</evidence>
<dbReference type="InterPro" id="IPR007621">
    <property type="entry name" value="TPM_dom"/>
</dbReference>
<keyword evidence="2" id="KW-0732">Signal</keyword>
<evidence type="ECO:0000259" key="3">
    <source>
        <dbReference type="Pfam" id="PF04536"/>
    </source>
</evidence>
<name>A0A1F7VDR7_9BACT</name>
<feature type="transmembrane region" description="Helical" evidence="1">
    <location>
        <begin position="245"/>
        <end position="263"/>
    </location>
</feature>
<feature type="transmembrane region" description="Helical" evidence="1">
    <location>
        <begin position="185"/>
        <end position="202"/>
    </location>
</feature>
<feature type="domain" description="TPM" evidence="3">
    <location>
        <begin position="41"/>
        <end position="164"/>
    </location>
</feature>
<evidence type="ECO:0000313" key="4">
    <source>
        <dbReference type="EMBL" id="OGL88702.1"/>
    </source>
</evidence>
<keyword evidence="1" id="KW-0812">Transmembrane</keyword>
<feature type="signal peptide" evidence="2">
    <location>
        <begin position="1"/>
        <end position="28"/>
    </location>
</feature>
<protein>
    <recommendedName>
        <fullName evidence="3">TPM domain-containing protein</fullName>
    </recommendedName>
</protein>
<reference evidence="4 5" key="1">
    <citation type="journal article" date="2016" name="Nat. Commun.">
        <title>Thousands of microbial genomes shed light on interconnected biogeochemical processes in an aquifer system.</title>
        <authorList>
            <person name="Anantharaman K."/>
            <person name="Brown C.T."/>
            <person name="Hug L.A."/>
            <person name="Sharon I."/>
            <person name="Castelle C.J."/>
            <person name="Probst A.J."/>
            <person name="Thomas B.C."/>
            <person name="Singh A."/>
            <person name="Wilkins M.J."/>
            <person name="Karaoz U."/>
            <person name="Brodie E.L."/>
            <person name="Williams K.H."/>
            <person name="Hubbard S.S."/>
            <person name="Banfield J.F."/>
        </authorList>
    </citation>
    <scope>NUCLEOTIDE SEQUENCE [LARGE SCALE GENOMIC DNA]</scope>
</reference>
<feature type="transmembrane region" description="Helical" evidence="1">
    <location>
        <begin position="222"/>
        <end position="239"/>
    </location>
</feature>
<dbReference type="STRING" id="1802410.A3H75_00475"/>
<keyword evidence="1" id="KW-0472">Membrane</keyword>
<dbReference type="EMBL" id="MGES01000031">
    <property type="protein sequence ID" value="OGL88702.1"/>
    <property type="molecule type" value="Genomic_DNA"/>
</dbReference>
<dbReference type="PANTHER" id="PTHR30373:SF2">
    <property type="entry name" value="UPF0603 PROTEIN YGCG"/>
    <property type="match status" value="1"/>
</dbReference>
<evidence type="ECO:0000256" key="1">
    <source>
        <dbReference type="SAM" id="Phobius"/>
    </source>
</evidence>
<dbReference type="Gene3D" id="3.10.310.50">
    <property type="match status" value="1"/>
</dbReference>
<accession>A0A1F7VDR7</accession>
<evidence type="ECO:0000313" key="5">
    <source>
        <dbReference type="Proteomes" id="UP000176678"/>
    </source>
</evidence>
<feature type="chain" id="PRO_5009533263" description="TPM domain-containing protein" evidence="2">
    <location>
        <begin position="29"/>
        <end position="310"/>
    </location>
</feature>
<keyword evidence="1" id="KW-1133">Transmembrane helix</keyword>
<dbReference type="Proteomes" id="UP000176678">
    <property type="component" value="Unassembled WGS sequence"/>
</dbReference>
<dbReference type="AlphaFoldDB" id="A0A1F7VDR7"/>
<dbReference type="PANTHER" id="PTHR30373">
    <property type="entry name" value="UPF0603 PROTEIN YGCG"/>
    <property type="match status" value="1"/>
</dbReference>
<proteinExistence type="predicted"/>
<comment type="caution">
    <text evidence="4">The sequence shown here is derived from an EMBL/GenBank/DDBJ whole genome shotgun (WGS) entry which is preliminary data.</text>
</comment>
<gene>
    <name evidence="4" type="ORF">A3H75_00475</name>
</gene>
<sequence>MSIVAYLKRIAIGAVLGLALVSPSFALAQSELVFPQPVGYVNDFANFLRSETEGMLNAKLEAFQMETGHEISVVITDSLQGTTIEDLAVRWFERWGIGKERADNGILMLIVPSERVMRIEVGYGLEGAVPDSITQQVGDMLVTPKFRVDDPDAGVIAGVDALIKLTQGEDVSALLNPNANSESQMGLVFFVIMIFVFAWIVYDRIAMAQKIQPFMRNQGTRGVFVGALSVAGGFVAGLAGFLHPLAWAGIFAATVGALIFYLTKDAGKHRGGGSSGGGWYSSGGGFGGGGGGFGGFGGGSSGGGGSTSRW</sequence>